<dbReference type="AlphaFoldDB" id="A0A512DGW2"/>
<evidence type="ECO:0000256" key="2">
    <source>
        <dbReference type="HAMAP-Rule" id="MF_02087"/>
    </source>
</evidence>
<evidence type="ECO:0000313" key="6">
    <source>
        <dbReference type="EMBL" id="GEO35729.1"/>
    </source>
</evidence>
<dbReference type="HAMAP" id="MF_02087">
    <property type="entry name" value="PLP_homeostasis"/>
    <property type="match status" value="1"/>
</dbReference>
<dbReference type="CDD" id="cd00635">
    <property type="entry name" value="PLPDE_III_YBL036c_like"/>
    <property type="match status" value="1"/>
</dbReference>
<feature type="modified residue" description="N6-(pyridoxal phosphate)lysine" evidence="2">
    <location>
        <position position="84"/>
    </location>
</feature>
<dbReference type="EMBL" id="BJYY01000022">
    <property type="protein sequence ID" value="GEO35729.1"/>
    <property type="molecule type" value="Genomic_DNA"/>
</dbReference>
<dbReference type="InterPro" id="IPR011078">
    <property type="entry name" value="PyrdxlP_homeostasis"/>
</dbReference>
<comment type="caution">
    <text evidence="6">The sequence shown here is derived from an EMBL/GenBank/DDBJ whole genome shotgun (WGS) entry which is preliminary data.</text>
</comment>
<dbReference type="GO" id="GO:0030170">
    <property type="term" value="F:pyridoxal phosphate binding"/>
    <property type="evidence" value="ECO:0007669"/>
    <property type="project" value="UniProtKB-UniRule"/>
</dbReference>
<dbReference type="InterPro" id="IPR001608">
    <property type="entry name" value="Ala_racemase_N"/>
</dbReference>
<accession>A0A512DGW2</accession>
<organism evidence="6 7">
    <name type="scientific">Cellulomonas aerilata</name>
    <dbReference type="NCBI Taxonomy" id="515326"/>
    <lineage>
        <taxon>Bacteria</taxon>
        <taxon>Bacillati</taxon>
        <taxon>Actinomycetota</taxon>
        <taxon>Actinomycetes</taxon>
        <taxon>Micrococcales</taxon>
        <taxon>Cellulomonadaceae</taxon>
        <taxon>Cellulomonas</taxon>
    </lineage>
</organism>
<proteinExistence type="inferred from homology"/>
<keyword evidence="7" id="KW-1185">Reference proteome</keyword>
<dbReference type="PANTHER" id="PTHR10146">
    <property type="entry name" value="PROLINE SYNTHETASE CO-TRANSCRIBED BACTERIAL HOMOLOG PROTEIN"/>
    <property type="match status" value="1"/>
</dbReference>
<name>A0A512DGW2_9CELL</name>
<evidence type="ECO:0000256" key="3">
    <source>
        <dbReference type="RuleBase" id="RU004514"/>
    </source>
</evidence>
<feature type="region of interest" description="Disordered" evidence="4">
    <location>
        <begin position="1"/>
        <end position="24"/>
    </location>
</feature>
<reference evidence="6 7" key="1">
    <citation type="submission" date="2019-07" db="EMBL/GenBank/DDBJ databases">
        <title>Whole genome shotgun sequence of Cellulomonas aerilata NBRC 106308.</title>
        <authorList>
            <person name="Hosoyama A."/>
            <person name="Uohara A."/>
            <person name="Ohji S."/>
            <person name="Ichikawa N."/>
        </authorList>
    </citation>
    <scope>NUCLEOTIDE SEQUENCE [LARGE SCALE GENOMIC DNA]</scope>
    <source>
        <strain evidence="6 7">NBRC 106308</strain>
    </source>
</reference>
<evidence type="ECO:0000313" key="7">
    <source>
        <dbReference type="Proteomes" id="UP000321181"/>
    </source>
</evidence>
<dbReference type="Gene3D" id="3.20.20.10">
    <property type="entry name" value="Alanine racemase"/>
    <property type="match status" value="1"/>
</dbReference>
<protein>
    <recommendedName>
        <fullName evidence="2">Pyridoxal phosphate homeostasis protein</fullName>
        <shortName evidence="2">PLP homeostasis protein</shortName>
    </recommendedName>
</protein>
<comment type="function">
    <text evidence="2">Pyridoxal 5'-phosphate (PLP)-binding protein, which is involved in PLP homeostasis.</text>
</comment>
<dbReference type="InterPro" id="IPR029066">
    <property type="entry name" value="PLP-binding_barrel"/>
</dbReference>
<evidence type="ECO:0000256" key="1">
    <source>
        <dbReference type="ARBA" id="ARBA00022898"/>
    </source>
</evidence>
<comment type="similarity">
    <text evidence="2 3">Belongs to the pyridoxal phosphate-binding protein YggS/PROSC family.</text>
</comment>
<feature type="domain" description="Alanine racemase N-terminal" evidence="5">
    <location>
        <begin position="108"/>
        <end position="285"/>
    </location>
</feature>
<sequence length="296" mass="30404">MTPDDAARHDGATPPPRDDVAVPARDDVAVPARDDVAVPARDDIAVPARDDVATRLREVHQRIAAAETAAGRSVGSVRLLLATKTVGAPAIRAALLAAPSVAHRPVLIGENRVQELVAKGPDLADLHPDVHLIGPLQSNKVNAALRWVSCVQTVDSLALATRLAARATADVRPLDVLVQVNVSGETTKSGVAPDDAVALALAVGALEGLRLRGLMTVGARSPDDAVVRAGYAVLRRLRDEVRGSGAPGTEAVTELSMGMSGDLEAAVAEGATVVRLGTAVFGSRPPVAADAQPPST</sequence>
<dbReference type="Pfam" id="PF01168">
    <property type="entry name" value="Ala_racemase_N"/>
    <property type="match status" value="1"/>
</dbReference>
<dbReference type="SUPFAM" id="SSF51419">
    <property type="entry name" value="PLP-binding barrel"/>
    <property type="match status" value="1"/>
</dbReference>
<evidence type="ECO:0000259" key="5">
    <source>
        <dbReference type="Pfam" id="PF01168"/>
    </source>
</evidence>
<gene>
    <name evidence="6" type="ORF">CAE01nite_34540</name>
</gene>
<dbReference type="NCBIfam" id="TIGR00044">
    <property type="entry name" value="YggS family pyridoxal phosphate-dependent enzyme"/>
    <property type="match status" value="1"/>
</dbReference>
<dbReference type="PANTHER" id="PTHR10146:SF14">
    <property type="entry name" value="PYRIDOXAL PHOSPHATE HOMEOSTASIS PROTEIN"/>
    <property type="match status" value="1"/>
</dbReference>
<dbReference type="Proteomes" id="UP000321181">
    <property type="component" value="Unassembled WGS sequence"/>
</dbReference>
<evidence type="ECO:0000256" key="4">
    <source>
        <dbReference type="SAM" id="MobiDB-lite"/>
    </source>
</evidence>
<keyword evidence="1 2" id="KW-0663">Pyridoxal phosphate</keyword>